<evidence type="ECO:0000313" key="5">
    <source>
        <dbReference type="EMBL" id="EDO42163.1"/>
    </source>
</evidence>
<gene>
    <name evidence="5" type="ORF">NEMVEDRAFT_v1g229212</name>
</gene>
<dbReference type="GO" id="GO:0005737">
    <property type="term" value="C:cytoplasm"/>
    <property type="evidence" value="ECO:0007669"/>
    <property type="project" value="UniProtKB-ARBA"/>
</dbReference>
<dbReference type="PANTHER" id="PTHR10695">
    <property type="entry name" value="DEPHOSPHO-COA KINASE-RELATED"/>
    <property type="match status" value="1"/>
</dbReference>
<evidence type="ECO:0000256" key="2">
    <source>
        <dbReference type="ARBA" id="ARBA00022741"/>
    </source>
</evidence>
<dbReference type="NCBIfam" id="TIGR00152">
    <property type="entry name" value="dephospho-CoA kinase"/>
    <property type="match status" value="1"/>
</dbReference>
<keyword evidence="2" id="KW-0547">Nucleotide-binding</keyword>
<dbReference type="GO" id="GO:0015937">
    <property type="term" value="P:coenzyme A biosynthetic process"/>
    <property type="evidence" value="ECO:0000318"/>
    <property type="project" value="GO_Central"/>
</dbReference>
<evidence type="ECO:0000256" key="4">
    <source>
        <dbReference type="ARBA" id="ARBA00044157"/>
    </source>
</evidence>
<dbReference type="FunFam" id="3.40.50.300:FF:000485">
    <property type="entry name" value="Dephospho-CoA kinase CAB5"/>
    <property type="match status" value="1"/>
</dbReference>
<comment type="similarity">
    <text evidence="1">Belongs to the CoaE family.</text>
</comment>
<dbReference type="InterPro" id="IPR001977">
    <property type="entry name" value="Depp_CoAkinase"/>
</dbReference>
<dbReference type="InterPro" id="IPR027417">
    <property type="entry name" value="P-loop_NTPase"/>
</dbReference>
<name>A7S224_NEMVE</name>
<dbReference type="GO" id="GO:0005524">
    <property type="term" value="F:ATP binding"/>
    <property type="evidence" value="ECO:0007669"/>
    <property type="project" value="UniProtKB-KW"/>
</dbReference>
<dbReference type="SUPFAM" id="SSF52540">
    <property type="entry name" value="P-loop containing nucleoside triphosphate hydrolases"/>
    <property type="match status" value="1"/>
</dbReference>
<dbReference type="Proteomes" id="UP000001593">
    <property type="component" value="Unassembled WGS sequence"/>
</dbReference>
<dbReference type="STRING" id="45351.A7S224"/>
<dbReference type="PANTHER" id="PTHR10695:SF46">
    <property type="entry name" value="BIFUNCTIONAL COENZYME A SYNTHASE-RELATED"/>
    <property type="match status" value="1"/>
</dbReference>
<accession>A7S224</accession>
<keyword evidence="3" id="KW-0067">ATP-binding</keyword>
<dbReference type="EMBL" id="DS469567">
    <property type="protein sequence ID" value="EDO42163.1"/>
    <property type="molecule type" value="Genomic_DNA"/>
</dbReference>
<dbReference type="GO" id="GO:0004140">
    <property type="term" value="F:dephospho-CoA kinase activity"/>
    <property type="evidence" value="ECO:0000318"/>
    <property type="project" value="GO_Central"/>
</dbReference>
<dbReference type="HAMAP" id="MF_00376">
    <property type="entry name" value="Dephospho_CoA_kinase"/>
    <property type="match status" value="1"/>
</dbReference>
<evidence type="ECO:0000256" key="3">
    <source>
        <dbReference type="ARBA" id="ARBA00022840"/>
    </source>
</evidence>
<dbReference type="PROSITE" id="PS51219">
    <property type="entry name" value="DPCK"/>
    <property type="match status" value="1"/>
</dbReference>
<dbReference type="OMA" id="CQMDIEQ"/>
<organism evidence="5 6">
    <name type="scientific">Nematostella vectensis</name>
    <name type="common">Starlet sea anemone</name>
    <dbReference type="NCBI Taxonomy" id="45351"/>
    <lineage>
        <taxon>Eukaryota</taxon>
        <taxon>Metazoa</taxon>
        <taxon>Cnidaria</taxon>
        <taxon>Anthozoa</taxon>
        <taxon>Hexacorallia</taxon>
        <taxon>Actiniaria</taxon>
        <taxon>Edwardsiidae</taxon>
        <taxon>Nematostella</taxon>
    </lineage>
</organism>
<dbReference type="CDD" id="cd02022">
    <property type="entry name" value="DPCK"/>
    <property type="match status" value="1"/>
</dbReference>
<dbReference type="AlphaFoldDB" id="A7S224"/>
<dbReference type="InParanoid" id="A7S224"/>
<proteinExistence type="inferred from homology"/>
<evidence type="ECO:0000256" key="1">
    <source>
        <dbReference type="ARBA" id="ARBA00009018"/>
    </source>
</evidence>
<dbReference type="PhylomeDB" id="A7S224"/>
<dbReference type="Gene3D" id="3.40.50.300">
    <property type="entry name" value="P-loop containing nucleotide triphosphate hydrolases"/>
    <property type="match status" value="1"/>
</dbReference>
<protein>
    <recommendedName>
        <fullName evidence="4">Dephospho-CoA kinase domain-containing protein</fullName>
    </recommendedName>
</protein>
<reference evidence="5 6" key="1">
    <citation type="journal article" date="2007" name="Science">
        <title>Sea anemone genome reveals ancestral eumetazoan gene repertoire and genomic organization.</title>
        <authorList>
            <person name="Putnam N.H."/>
            <person name="Srivastava M."/>
            <person name="Hellsten U."/>
            <person name="Dirks B."/>
            <person name="Chapman J."/>
            <person name="Salamov A."/>
            <person name="Terry A."/>
            <person name="Shapiro H."/>
            <person name="Lindquist E."/>
            <person name="Kapitonov V.V."/>
            <person name="Jurka J."/>
            <person name="Genikhovich G."/>
            <person name="Grigoriev I.V."/>
            <person name="Lucas S.M."/>
            <person name="Steele R.E."/>
            <person name="Finnerty J.R."/>
            <person name="Technau U."/>
            <person name="Martindale M.Q."/>
            <person name="Rokhsar D.S."/>
        </authorList>
    </citation>
    <scope>NUCLEOTIDE SEQUENCE [LARGE SCALE GENOMIC DNA]</scope>
    <source>
        <strain evidence="6">CH2 X CH6</strain>
    </source>
</reference>
<sequence>MLIVGLTGGIATGKSTVSSIFKSLGCPVIDADEIAREVVKPNQKAWKAIKRHFGNEVFDVSGELNREKLSQIIFTDPAKRKVLNDCTHPYIFRTILWELVSACVRGEQFVILDIPLLYETGAILSVTNQAQQRKRLIERSNLTEDEAEQRIEAQLPLEEKCRRATYIIDNSGTKEETNKQVNNLYLELRSSYGYLRLRNPNSLGGGATPHMLF</sequence>
<dbReference type="Pfam" id="PF01121">
    <property type="entry name" value="CoaE"/>
    <property type="match status" value="1"/>
</dbReference>
<dbReference type="HOGENOM" id="CLU_057180_0_0_1"/>
<keyword evidence="6" id="KW-1185">Reference proteome</keyword>
<evidence type="ECO:0000313" key="6">
    <source>
        <dbReference type="Proteomes" id="UP000001593"/>
    </source>
</evidence>
<dbReference type="eggNOG" id="KOG3220">
    <property type="taxonomic scope" value="Eukaryota"/>
</dbReference>